<evidence type="ECO:0000256" key="2">
    <source>
        <dbReference type="ARBA" id="ARBA00022692"/>
    </source>
</evidence>
<dbReference type="Proteomes" id="UP000070501">
    <property type="component" value="Unassembled WGS sequence"/>
</dbReference>
<evidence type="ECO:0000256" key="3">
    <source>
        <dbReference type="ARBA" id="ARBA00022989"/>
    </source>
</evidence>
<reference evidence="11" key="1">
    <citation type="submission" date="2016-02" db="EMBL/GenBank/DDBJ databases">
        <title>Draft genome sequence of Microdochium bolleyi, a fungal endophyte of beachgrass.</title>
        <authorList>
            <consortium name="DOE Joint Genome Institute"/>
            <person name="David A.S."/>
            <person name="May G."/>
            <person name="Haridas S."/>
            <person name="Lim J."/>
            <person name="Wang M."/>
            <person name="Labutti K."/>
            <person name="Lipzen A."/>
            <person name="Barry K."/>
            <person name="Grigoriev I.V."/>
        </authorList>
    </citation>
    <scope>NUCLEOTIDE SEQUENCE [LARGE SCALE GENOMIC DNA]</scope>
    <source>
        <strain evidence="11">J235TASD1</strain>
    </source>
</reference>
<dbReference type="InterPro" id="IPR051361">
    <property type="entry name" value="ThrE/Ser_Exporter"/>
</dbReference>
<dbReference type="PANTHER" id="PTHR31082">
    <property type="entry name" value="PHEROMONE-REGULATED MEMBRANE PROTEIN 10"/>
    <property type="match status" value="1"/>
</dbReference>
<dbReference type="Pfam" id="PF12821">
    <property type="entry name" value="ThrE_2"/>
    <property type="match status" value="1"/>
</dbReference>
<feature type="transmembrane region" description="Helical" evidence="7">
    <location>
        <begin position="265"/>
        <end position="284"/>
    </location>
</feature>
<feature type="transmembrane region" description="Helical" evidence="7">
    <location>
        <begin position="396"/>
        <end position="413"/>
    </location>
</feature>
<evidence type="ECO:0000259" key="9">
    <source>
        <dbReference type="Pfam" id="PF12821"/>
    </source>
</evidence>
<proteinExistence type="inferred from homology"/>
<dbReference type="AlphaFoldDB" id="A0A136IPN3"/>
<protein>
    <recommendedName>
        <fullName evidence="12">DUF1212-domain-containing protein</fullName>
    </recommendedName>
</protein>
<feature type="transmembrane region" description="Helical" evidence="7">
    <location>
        <begin position="495"/>
        <end position="521"/>
    </location>
</feature>
<keyword evidence="2 7" id="KW-0812">Transmembrane</keyword>
<feature type="transmembrane region" description="Helical" evidence="7">
    <location>
        <begin position="419"/>
        <end position="439"/>
    </location>
</feature>
<dbReference type="InterPro" id="IPR024528">
    <property type="entry name" value="ThrE_2"/>
</dbReference>
<evidence type="ECO:0000256" key="6">
    <source>
        <dbReference type="SAM" id="MobiDB-lite"/>
    </source>
</evidence>
<evidence type="ECO:0000313" key="11">
    <source>
        <dbReference type="Proteomes" id="UP000070501"/>
    </source>
</evidence>
<comment type="subcellular location">
    <subcellularLocation>
        <location evidence="1">Membrane</location>
        <topology evidence="1">Multi-pass membrane protein</topology>
    </subcellularLocation>
</comment>
<dbReference type="PANTHER" id="PTHR31082:SF4">
    <property type="entry name" value="PHEROMONE-REGULATED MEMBRANE PROTEIN 10"/>
    <property type="match status" value="1"/>
</dbReference>
<feature type="region of interest" description="Disordered" evidence="6">
    <location>
        <begin position="1"/>
        <end position="81"/>
    </location>
</feature>
<keyword evidence="4 7" id="KW-0472">Membrane</keyword>
<feature type="transmembrane region" description="Helical" evidence="7">
    <location>
        <begin position="373"/>
        <end position="389"/>
    </location>
</feature>
<evidence type="ECO:0000256" key="7">
    <source>
        <dbReference type="SAM" id="Phobius"/>
    </source>
</evidence>
<dbReference type="GO" id="GO:0016020">
    <property type="term" value="C:membrane"/>
    <property type="evidence" value="ECO:0007669"/>
    <property type="project" value="UniProtKB-SubCell"/>
</dbReference>
<organism evidence="10 11">
    <name type="scientific">Microdochium bolleyi</name>
    <dbReference type="NCBI Taxonomy" id="196109"/>
    <lineage>
        <taxon>Eukaryota</taxon>
        <taxon>Fungi</taxon>
        <taxon>Dikarya</taxon>
        <taxon>Ascomycota</taxon>
        <taxon>Pezizomycotina</taxon>
        <taxon>Sordariomycetes</taxon>
        <taxon>Xylariomycetidae</taxon>
        <taxon>Xylariales</taxon>
        <taxon>Microdochiaceae</taxon>
        <taxon>Microdochium</taxon>
    </lineage>
</organism>
<name>A0A136IPN3_9PEZI</name>
<evidence type="ECO:0000256" key="1">
    <source>
        <dbReference type="ARBA" id="ARBA00004141"/>
    </source>
</evidence>
<dbReference type="EMBL" id="KQ964265">
    <property type="protein sequence ID" value="KXJ86885.1"/>
    <property type="molecule type" value="Genomic_DNA"/>
</dbReference>
<feature type="domain" description="Threonine/serine exporter-like N-terminal" evidence="8">
    <location>
        <begin position="109"/>
        <end position="352"/>
    </location>
</feature>
<evidence type="ECO:0000313" key="10">
    <source>
        <dbReference type="EMBL" id="KXJ86885.1"/>
    </source>
</evidence>
<feature type="compositionally biased region" description="Basic residues" evidence="6">
    <location>
        <begin position="68"/>
        <end position="80"/>
    </location>
</feature>
<dbReference type="InParanoid" id="A0A136IPN3"/>
<feature type="domain" description="Threonine/Serine exporter ThrE" evidence="9">
    <location>
        <begin position="376"/>
        <end position="519"/>
    </location>
</feature>
<keyword evidence="3 7" id="KW-1133">Transmembrane helix</keyword>
<feature type="compositionally biased region" description="Polar residues" evidence="6">
    <location>
        <begin position="1"/>
        <end position="25"/>
    </location>
</feature>
<evidence type="ECO:0000259" key="8">
    <source>
        <dbReference type="Pfam" id="PF06738"/>
    </source>
</evidence>
<feature type="transmembrane region" description="Helical" evidence="7">
    <location>
        <begin position="451"/>
        <end position="475"/>
    </location>
</feature>
<dbReference type="GO" id="GO:0022857">
    <property type="term" value="F:transmembrane transporter activity"/>
    <property type="evidence" value="ECO:0007669"/>
    <property type="project" value="InterPro"/>
</dbReference>
<evidence type="ECO:0000256" key="4">
    <source>
        <dbReference type="ARBA" id="ARBA00023136"/>
    </source>
</evidence>
<dbReference type="FunCoup" id="A0A136IPN3">
    <property type="interactions" value="22"/>
</dbReference>
<keyword evidence="11" id="KW-1185">Reference proteome</keyword>
<sequence>MYEPSLSASSGTRIGTAESSGATTPTRKKWYSQDKATRSQETLSMLVGASHKLANPNEKKGALPSPQKLRKRPGHKRKTSGRIVTGADIQRDDELRIQLQIADILQRQRYITKMCRALMLFGAPGHRLEEHMKTTAAWLEVDSQFLYVPDCMIISFDDNLTHTTKVKIVREAQGTNLSKLKDTHEIYKEVLHDVIPLDEALERLEELIASPVRWPDWVRIICYGLASACISVFFEARFIDMPVIFVLGTLLGIGQVWVVPRSRTFAVVFEVLAATILSFAARGFGSIMGGQLFCFSALTQSSIAMILPGVLVLNSALELQSKAIVPGAIRMVYAVIYSLFLGYGITVGTTLYGYVDTNATNDPKCHNPARREWGFLFVPFFILFATFTSNAKLKQMPLMVAVGTVGYIVNYFTSQKFAASLPIAYALGAFTVGVLANAYSRFMHGVAITVLLPAVFVQVPGSLATSGAITAGLQTATALNQNLAEGAQDSQLNTIVFSLAASMIQISIGLSVGLSVANLILYPMGKRRSALWSL</sequence>
<dbReference type="InterPro" id="IPR010619">
    <property type="entry name" value="ThrE-like_N"/>
</dbReference>
<dbReference type="OrthoDB" id="413008at2759"/>
<evidence type="ECO:0008006" key="12">
    <source>
        <dbReference type="Google" id="ProtNLM"/>
    </source>
</evidence>
<gene>
    <name evidence="10" type="ORF">Micbo1qcDRAFT_139731</name>
</gene>
<comment type="similarity">
    <text evidence="5">Belongs to the ThrE exporter (TC 2.A.79) family.</text>
</comment>
<evidence type="ECO:0000256" key="5">
    <source>
        <dbReference type="ARBA" id="ARBA00034125"/>
    </source>
</evidence>
<accession>A0A136IPN3</accession>
<feature type="transmembrane region" description="Helical" evidence="7">
    <location>
        <begin position="290"/>
        <end position="313"/>
    </location>
</feature>
<dbReference type="Pfam" id="PF06738">
    <property type="entry name" value="ThrE"/>
    <property type="match status" value="1"/>
</dbReference>
<feature type="transmembrane region" description="Helical" evidence="7">
    <location>
        <begin position="334"/>
        <end position="353"/>
    </location>
</feature>
<feature type="transmembrane region" description="Helical" evidence="7">
    <location>
        <begin position="240"/>
        <end position="258"/>
    </location>
</feature>
<dbReference type="STRING" id="196109.A0A136IPN3"/>